<feature type="region of interest" description="Disordered" evidence="1">
    <location>
        <begin position="365"/>
        <end position="397"/>
    </location>
</feature>
<evidence type="ECO:0000313" key="3">
    <source>
        <dbReference type="Proteomes" id="UP001458880"/>
    </source>
</evidence>
<feature type="compositionally biased region" description="Basic and acidic residues" evidence="1">
    <location>
        <begin position="780"/>
        <end position="790"/>
    </location>
</feature>
<sequence>MAVSTSVSAVSTPAPSISPIASEMNDEILPRSNEVPVLLDKAAGKENVPTAIFTTVKQELLNISGSENLFQKVSLEETPSLTSSISAESGKLVFEFNKANGVPNTESTVPEDLTAEQISKFTSEEVNTNYIASGLVSKQLSLAIKTPALFNTMSTTQSTSYLCKDNKKQFNSEDITPLVQTSLLSSLKRLKLNEDTSDCDVRTESTLNTPEVTVSKILLYPEISNSTLSGNITDVCEKGDTNSTDLPGPDLPQINDNTNLLIISATTEIEDHEKKSNNEQIAVTSSNELHTIPPPIQKLISSSVSILNQEGIAEHNSFDSNVEVSASEETEALAPSLSTGVSIRFPSSRDKDFEPIEDVVRLQESANEKLPESSSNSTPALSSSQSEVSVTTNKSESQSLVLSNISSTSLRNTSTNKSTPLEDTISIERDMSIPSPILMNINSKSIEESGNLSSSDVGDNLLGDKTTETAREDALSINTFCTIANETVIDTVTSNSVSKYKDSHFTEVVSTISVKPISSITHHTTAPNQKPKIESFFIHQVSEEVVNTVKLPKRTSPDRSKPLHKNGLLHTEDVLNSRNYQSNHSAKYLSECAICRLSCCKQDGSCKRQQTKVNSDSVYKFGIATPPAESRYDEQTDLEDSNLSTEDNLIYPGIIRQNEESDEVSDDRLTEGIIYNESAQEDAVSTSELDIKETIVQILPPTANTLATPTTLAALGFESHDNNEQNYTVNADDVESNKTSLETEYRPKYNGINNILKKESSDHRKQKKSKRSSKNKKKKSETEYSSEKHSKPQKVLFTSKAIKWDNYSKVDSDNELDSVLSGPVSDINNQFYENSDVNFNLFGYANSIPPVLLASAEKSKEIESPAFTGMDSDDFRNFIQNEFPFNGVFKFNDRFNSYSRTTNSDHEPVSSKCGVTFNDVVDTRFIEPSYSESEEETEKYTVVVRDGIKCFLDTKLKDDKKLKAIPKLIVNKISDNDLVNKYKVVNHNTLKTCIRKKIDCTLGANCTAVMTNDTLTKGTVECKGCIYIEVLREDIFIPATNNETCITPQDTFPDSNLEFSNSPKFLPNSEELQQCVDKTLDSDNLPTINMLHDVALLSDNSNCYDLKLPTEFKREKNILSAEFTVDQVAETQCTTDSSNNLLFINVTSNLEQEKNDIDVVGLDDGLDVILFKTDGSKEKIDTKNEPTILATINPVQCNYANPNDYANNGFLADFAIKTKSGLSPTINASETDTFNYLPDDLYSYFLTEKDSTKVESLNQDQGVILPDHVLESKANQTQPISVSETKSGIDGSFAPEQYINSTLVPPVNFNTHSSVQLLNECNKLHERKTDDKSTTNKVSQKRNSDWLDTAKFTDSEIKVVDANSEFSEKVTIDNPLLILKKKLENFITIDMKDNIGLLTEEEIRKFYTPIDMKDLIATLQIGGQTKLPFKKRRVSVNVKNEVKYDPNKEQISYPATPMKSVIQPHL</sequence>
<reference evidence="2 3" key="1">
    <citation type="journal article" date="2024" name="BMC Genomics">
        <title>De novo assembly and annotation of Popillia japonica's genome with initial clues to its potential as an invasive pest.</title>
        <authorList>
            <person name="Cucini C."/>
            <person name="Boschi S."/>
            <person name="Funari R."/>
            <person name="Cardaioli E."/>
            <person name="Iannotti N."/>
            <person name="Marturano G."/>
            <person name="Paoli F."/>
            <person name="Bruttini M."/>
            <person name="Carapelli A."/>
            <person name="Frati F."/>
            <person name="Nardi F."/>
        </authorList>
    </citation>
    <scope>NUCLEOTIDE SEQUENCE [LARGE SCALE GENOMIC DNA]</scope>
    <source>
        <strain evidence="2">DMR45628</strain>
    </source>
</reference>
<feature type="compositionally biased region" description="Polar residues" evidence="1">
    <location>
        <begin position="387"/>
        <end position="397"/>
    </location>
</feature>
<name>A0AAW1JFL3_POPJA</name>
<dbReference type="Proteomes" id="UP001458880">
    <property type="component" value="Unassembled WGS sequence"/>
</dbReference>
<feature type="region of interest" description="Disordered" evidence="1">
    <location>
        <begin position="728"/>
        <end position="790"/>
    </location>
</feature>
<keyword evidence="3" id="KW-1185">Reference proteome</keyword>
<evidence type="ECO:0000313" key="2">
    <source>
        <dbReference type="EMBL" id="KAK9702349.1"/>
    </source>
</evidence>
<feature type="compositionally biased region" description="Basic residues" evidence="1">
    <location>
        <begin position="764"/>
        <end position="779"/>
    </location>
</feature>
<comment type="caution">
    <text evidence="2">The sequence shown here is derived from an EMBL/GenBank/DDBJ whole genome shotgun (WGS) entry which is preliminary data.</text>
</comment>
<evidence type="ECO:0000256" key="1">
    <source>
        <dbReference type="SAM" id="MobiDB-lite"/>
    </source>
</evidence>
<dbReference type="EMBL" id="JASPKY010000395">
    <property type="protein sequence ID" value="KAK9702349.1"/>
    <property type="molecule type" value="Genomic_DNA"/>
</dbReference>
<gene>
    <name evidence="2" type="ORF">QE152_g30029</name>
</gene>
<proteinExistence type="predicted"/>
<feature type="compositionally biased region" description="Low complexity" evidence="1">
    <location>
        <begin position="373"/>
        <end position="386"/>
    </location>
</feature>
<organism evidence="2 3">
    <name type="scientific">Popillia japonica</name>
    <name type="common">Japanese beetle</name>
    <dbReference type="NCBI Taxonomy" id="7064"/>
    <lineage>
        <taxon>Eukaryota</taxon>
        <taxon>Metazoa</taxon>
        <taxon>Ecdysozoa</taxon>
        <taxon>Arthropoda</taxon>
        <taxon>Hexapoda</taxon>
        <taxon>Insecta</taxon>
        <taxon>Pterygota</taxon>
        <taxon>Neoptera</taxon>
        <taxon>Endopterygota</taxon>
        <taxon>Coleoptera</taxon>
        <taxon>Polyphaga</taxon>
        <taxon>Scarabaeiformia</taxon>
        <taxon>Scarabaeidae</taxon>
        <taxon>Rutelinae</taxon>
        <taxon>Popillia</taxon>
    </lineage>
</organism>
<protein>
    <submittedName>
        <fullName evidence="2">Uncharacterized protein</fullName>
    </submittedName>
</protein>
<accession>A0AAW1JFL3</accession>